<evidence type="ECO:0000313" key="5">
    <source>
        <dbReference type="EMBL" id="EFA77102.1"/>
    </source>
</evidence>
<dbReference type="GO" id="GO:0005778">
    <property type="term" value="C:peroxisomal membrane"/>
    <property type="evidence" value="ECO:0007669"/>
    <property type="project" value="UniProtKB-SubCell"/>
</dbReference>
<dbReference type="Pfam" id="PF05648">
    <property type="entry name" value="PEX11"/>
    <property type="match status" value="2"/>
</dbReference>
<keyword evidence="3" id="KW-0576">Peroxisome</keyword>
<dbReference type="InterPro" id="IPR008733">
    <property type="entry name" value="PEX11"/>
</dbReference>
<dbReference type="FunCoup" id="D3BP92">
    <property type="interactions" value="83"/>
</dbReference>
<evidence type="ECO:0000256" key="3">
    <source>
        <dbReference type="ARBA" id="ARBA00023140"/>
    </source>
</evidence>
<evidence type="ECO:0000256" key="2">
    <source>
        <dbReference type="ARBA" id="ARBA00023136"/>
    </source>
</evidence>
<comment type="subcellular location">
    <subcellularLocation>
        <location evidence="4">Peroxisome membrane</location>
    </subcellularLocation>
</comment>
<evidence type="ECO:0000256" key="4">
    <source>
        <dbReference type="ARBA" id="ARBA00046271"/>
    </source>
</evidence>
<dbReference type="GeneID" id="31365327"/>
<dbReference type="PANTHER" id="PTHR12652">
    <property type="entry name" value="PEROXISOMAL BIOGENESIS FACTOR 11"/>
    <property type="match status" value="1"/>
</dbReference>
<accession>D3BP92</accession>
<dbReference type="RefSeq" id="XP_020429231.1">
    <property type="nucleotide sequence ID" value="XM_020580644.1"/>
</dbReference>
<gene>
    <name evidence="5" type="primary">pex11</name>
    <name evidence="5" type="ORF">PPL_09855</name>
</gene>
<name>D3BP92_HETP5</name>
<evidence type="ECO:0000313" key="6">
    <source>
        <dbReference type="Proteomes" id="UP000001396"/>
    </source>
</evidence>
<reference evidence="5 6" key="1">
    <citation type="journal article" date="2011" name="Genome Res.">
        <title>Phylogeny-wide analysis of social amoeba genomes highlights ancient origins for complex intercellular communication.</title>
        <authorList>
            <person name="Heidel A.J."/>
            <person name="Lawal H.M."/>
            <person name="Felder M."/>
            <person name="Schilde C."/>
            <person name="Helps N.R."/>
            <person name="Tunggal B."/>
            <person name="Rivero F."/>
            <person name="John U."/>
            <person name="Schleicher M."/>
            <person name="Eichinger L."/>
            <person name="Platzer M."/>
            <person name="Noegel A.A."/>
            <person name="Schaap P."/>
            <person name="Gloeckner G."/>
        </authorList>
    </citation>
    <scope>NUCLEOTIDE SEQUENCE [LARGE SCALE GENOMIC DNA]</scope>
    <source>
        <strain evidence="6">ATCC 26659 / Pp 5 / PN500</strain>
    </source>
</reference>
<keyword evidence="5" id="KW-0812">Transmembrane</keyword>
<dbReference type="STRING" id="670386.D3BP92"/>
<keyword evidence="6" id="KW-1185">Reference proteome</keyword>
<dbReference type="GO" id="GO:0016559">
    <property type="term" value="P:peroxisome fission"/>
    <property type="evidence" value="ECO:0007669"/>
    <property type="project" value="InterPro"/>
</dbReference>
<keyword evidence="2" id="KW-0472">Membrane</keyword>
<organism evidence="5 6">
    <name type="scientific">Heterostelium pallidum (strain ATCC 26659 / Pp 5 / PN500)</name>
    <name type="common">Cellular slime mold</name>
    <name type="synonym">Polysphondylium pallidum</name>
    <dbReference type="NCBI Taxonomy" id="670386"/>
    <lineage>
        <taxon>Eukaryota</taxon>
        <taxon>Amoebozoa</taxon>
        <taxon>Evosea</taxon>
        <taxon>Eumycetozoa</taxon>
        <taxon>Dictyostelia</taxon>
        <taxon>Acytosteliales</taxon>
        <taxon>Acytosteliaceae</taxon>
        <taxon>Heterostelium</taxon>
    </lineage>
</organism>
<keyword evidence="1" id="KW-0962">Peroxisome biogenesis</keyword>
<protein>
    <submittedName>
        <fullName evidence="5">Transmembrane protein</fullName>
    </submittedName>
</protein>
<dbReference type="PANTHER" id="PTHR12652:SF42">
    <property type="entry name" value="PEROXISOMAL MEMBRANE PROTEIN 11 HOMOLOG"/>
    <property type="match status" value="1"/>
</dbReference>
<dbReference type="Proteomes" id="UP000001396">
    <property type="component" value="Unassembled WGS sequence"/>
</dbReference>
<dbReference type="EMBL" id="ADBJ01000044">
    <property type="protein sequence ID" value="EFA77102.1"/>
    <property type="molecule type" value="Genomic_DNA"/>
</dbReference>
<proteinExistence type="predicted"/>
<evidence type="ECO:0000256" key="1">
    <source>
        <dbReference type="ARBA" id="ARBA00022593"/>
    </source>
</evidence>
<dbReference type="InParanoid" id="D3BP92"/>
<comment type="caution">
    <text evidence="5">The sequence shown here is derived from an EMBL/GenBank/DDBJ whole genome shotgun (WGS) entry which is preliminary data.</text>
</comment>
<dbReference type="AlphaFoldDB" id="D3BP92"/>
<sequence>MAGLSKTVISMNSFVESLVKLFAQTTGKDKLVKILQYGAKLFGYLCQQRKMAHWAGVWKKIEASAGGSRKVWRLGNTFAEQQKILQLTTTGENNEQLLAVQKKKNELYLNCIKNGADAVIAANLLKFYQTSQGTVGICGLISAFIGAYQIWK</sequence>